<dbReference type="GO" id="GO:0016757">
    <property type="term" value="F:glycosyltransferase activity"/>
    <property type="evidence" value="ECO:0007669"/>
    <property type="project" value="InterPro"/>
</dbReference>
<dbReference type="AlphaFoldDB" id="A0A8H3ICS5"/>
<dbReference type="Proteomes" id="UP000664521">
    <property type="component" value="Unassembled WGS sequence"/>
</dbReference>
<comment type="caution">
    <text evidence="1">The sequence shown here is derived from an EMBL/GenBank/DDBJ whole genome shotgun (WGS) entry which is preliminary data.</text>
</comment>
<keyword evidence="2" id="KW-1185">Reference proteome</keyword>
<protein>
    <recommendedName>
        <fullName evidence="3">Glycosyltransferase family 8 protein</fullName>
    </recommendedName>
</protein>
<organism evidence="1 2">
    <name type="scientific">Heterodermia speciosa</name>
    <dbReference type="NCBI Taxonomy" id="116794"/>
    <lineage>
        <taxon>Eukaryota</taxon>
        <taxon>Fungi</taxon>
        <taxon>Dikarya</taxon>
        <taxon>Ascomycota</taxon>
        <taxon>Pezizomycotina</taxon>
        <taxon>Lecanoromycetes</taxon>
        <taxon>OSLEUM clade</taxon>
        <taxon>Lecanoromycetidae</taxon>
        <taxon>Caliciales</taxon>
        <taxon>Physciaceae</taxon>
        <taxon>Heterodermia</taxon>
    </lineage>
</organism>
<dbReference type="Gene3D" id="3.90.550.10">
    <property type="entry name" value="Spore Coat Polysaccharide Biosynthesis Protein SpsA, Chain A"/>
    <property type="match status" value="1"/>
</dbReference>
<sequence length="310" mass="35523">MQPEWWIPPKAFWTTLITNTKYLSGLLTLDHSLKKHGSKYPLVALYTDTFPEEGHHALDIRKIPKKRVKYLLPSVHKDFSNDQRFYDCWSKLTPFSLIEYERVVQLDSDMLVLQNMDELMDIVLDPPSSEDNSGSRVFAAGHACVCNPLKKPHYPKNWIPENCAFTSQHNDADSAQTEGASSTAGLGMPNGGLQVVNPSKNLYDQILHSLTSSSKVENYEFADQSLLSDLFWGRWVPLPYTYNALKTLRWEGVHSPIWRDERVKNIHYILSPKPWDEKLGEESNETHTWWLKANEERIADEKGSGISDGF</sequence>
<dbReference type="Pfam" id="PF01501">
    <property type="entry name" value="Glyco_transf_8"/>
    <property type="match status" value="1"/>
</dbReference>
<name>A0A8H3ICS5_9LECA</name>
<evidence type="ECO:0000313" key="2">
    <source>
        <dbReference type="Proteomes" id="UP000664521"/>
    </source>
</evidence>
<dbReference type="InterPro" id="IPR050587">
    <property type="entry name" value="GNT1/Glycosyltrans_8"/>
</dbReference>
<gene>
    <name evidence="1" type="ORF">HETSPECPRED_002705</name>
</gene>
<accession>A0A8H3ICS5</accession>
<evidence type="ECO:0008006" key="3">
    <source>
        <dbReference type="Google" id="ProtNLM"/>
    </source>
</evidence>
<dbReference type="EMBL" id="CAJPDS010000017">
    <property type="protein sequence ID" value="CAF9915985.1"/>
    <property type="molecule type" value="Genomic_DNA"/>
</dbReference>
<dbReference type="PANTHER" id="PTHR11183">
    <property type="entry name" value="GLYCOGENIN SUBFAMILY MEMBER"/>
    <property type="match status" value="1"/>
</dbReference>
<reference evidence="1" key="1">
    <citation type="submission" date="2021-03" db="EMBL/GenBank/DDBJ databases">
        <authorList>
            <person name="Tagirdzhanova G."/>
        </authorList>
    </citation>
    <scope>NUCLEOTIDE SEQUENCE</scope>
</reference>
<dbReference type="FunFam" id="3.90.550.10:FF:000171">
    <property type="entry name" value="Glycosyl transferase family protein"/>
    <property type="match status" value="1"/>
</dbReference>
<proteinExistence type="predicted"/>
<dbReference type="InterPro" id="IPR002495">
    <property type="entry name" value="Glyco_trans_8"/>
</dbReference>
<dbReference type="OrthoDB" id="2014201at2759"/>
<evidence type="ECO:0000313" key="1">
    <source>
        <dbReference type="EMBL" id="CAF9915985.1"/>
    </source>
</evidence>
<dbReference type="SUPFAM" id="SSF53448">
    <property type="entry name" value="Nucleotide-diphospho-sugar transferases"/>
    <property type="match status" value="1"/>
</dbReference>
<dbReference type="InterPro" id="IPR029044">
    <property type="entry name" value="Nucleotide-diphossugar_trans"/>
</dbReference>